<name>A0A9P8UHC2_9PEZI</name>
<keyword evidence="2" id="KW-0732">Signal</keyword>
<dbReference type="EMBL" id="JAGPXC010000006">
    <property type="protein sequence ID" value="KAH6652196.1"/>
    <property type="molecule type" value="Genomic_DNA"/>
</dbReference>
<evidence type="ECO:0000256" key="1">
    <source>
        <dbReference type="SAM" id="MobiDB-lite"/>
    </source>
</evidence>
<dbReference type="Proteomes" id="UP000758603">
    <property type="component" value="Unassembled WGS sequence"/>
</dbReference>
<organism evidence="3 4">
    <name type="scientific">Truncatella angustata</name>
    <dbReference type="NCBI Taxonomy" id="152316"/>
    <lineage>
        <taxon>Eukaryota</taxon>
        <taxon>Fungi</taxon>
        <taxon>Dikarya</taxon>
        <taxon>Ascomycota</taxon>
        <taxon>Pezizomycotina</taxon>
        <taxon>Sordariomycetes</taxon>
        <taxon>Xylariomycetidae</taxon>
        <taxon>Amphisphaeriales</taxon>
        <taxon>Sporocadaceae</taxon>
        <taxon>Truncatella</taxon>
    </lineage>
</organism>
<keyword evidence="4" id="KW-1185">Reference proteome</keyword>
<sequence>MKVSVLLSLAATALVSAAPVTNDGTEDLTARDGYGNYGKYEAYAPYTTYKRDVAEEKRRVATEEEKRSGYGNYGNYDAAAEEDKRNGYGNYGKYGTYAPYTSYKRDPAPEAEQKSEVAAEYAKRELASEQV</sequence>
<dbReference type="AlphaFoldDB" id="A0A9P8UHC2"/>
<dbReference type="RefSeq" id="XP_045956474.1">
    <property type="nucleotide sequence ID" value="XM_046096356.1"/>
</dbReference>
<proteinExistence type="predicted"/>
<protein>
    <submittedName>
        <fullName evidence="3">Uncharacterized protein</fullName>
    </submittedName>
</protein>
<accession>A0A9P8UHC2</accession>
<comment type="caution">
    <text evidence="3">The sequence shown here is derived from an EMBL/GenBank/DDBJ whole genome shotgun (WGS) entry which is preliminary data.</text>
</comment>
<feature type="chain" id="PRO_5040275367" evidence="2">
    <location>
        <begin position="18"/>
        <end position="131"/>
    </location>
</feature>
<evidence type="ECO:0000313" key="3">
    <source>
        <dbReference type="EMBL" id="KAH6652196.1"/>
    </source>
</evidence>
<gene>
    <name evidence="3" type="ORF">BKA67DRAFT_350222</name>
</gene>
<dbReference type="GeneID" id="70125249"/>
<feature type="compositionally biased region" description="Basic and acidic residues" evidence="1">
    <location>
        <begin position="57"/>
        <end position="68"/>
    </location>
</feature>
<evidence type="ECO:0000313" key="4">
    <source>
        <dbReference type="Proteomes" id="UP000758603"/>
    </source>
</evidence>
<feature type="region of interest" description="Disordered" evidence="1">
    <location>
        <begin position="57"/>
        <end position="92"/>
    </location>
</feature>
<feature type="signal peptide" evidence="2">
    <location>
        <begin position="1"/>
        <end position="17"/>
    </location>
</feature>
<reference evidence="3" key="1">
    <citation type="journal article" date="2021" name="Nat. Commun.">
        <title>Genetic determinants of endophytism in the Arabidopsis root mycobiome.</title>
        <authorList>
            <person name="Mesny F."/>
            <person name="Miyauchi S."/>
            <person name="Thiergart T."/>
            <person name="Pickel B."/>
            <person name="Atanasova L."/>
            <person name="Karlsson M."/>
            <person name="Huettel B."/>
            <person name="Barry K.W."/>
            <person name="Haridas S."/>
            <person name="Chen C."/>
            <person name="Bauer D."/>
            <person name="Andreopoulos W."/>
            <person name="Pangilinan J."/>
            <person name="LaButti K."/>
            <person name="Riley R."/>
            <person name="Lipzen A."/>
            <person name="Clum A."/>
            <person name="Drula E."/>
            <person name="Henrissat B."/>
            <person name="Kohler A."/>
            <person name="Grigoriev I.V."/>
            <person name="Martin F.M."/>
            <person name="Hacquard S."/>
        </authorList>
    </citation>
    <scope>NUCLEOTIDE SEQUENCE</scope>
    <source>
        <strain evidence="3">MPI-SDFR-AT-0073</strain>
    </source>
</reference>
<evidence type="ECO:0000256" key="2">
    <source>
        <dbReference type="SAM" id="SignalP"/>
    </source>
</evidence>